<reference evidence="8 9" key="1">
    <citation type="submission" date="2022-03" db="EMBL/GenBank/DDBJ databases">
        <title>Sinomonas sp. isolated from a soil.</title>
        <authorList>
            <person name="Han J."/>
            <person name="Kim D.-U."/>
        </authorList>
    </citation>
    <scope>NUCLEOTIDE SEQUENCE [LARGE SCALE GENOMIC DNA]</scope>
    <source>
        <strain evidence="8 9">5-5</strain>
    </source>
</reference>
<dbReference type="Proteomes" id="UP001202922">
    <property type="component" value="Unassembled WGS sequence"/>
</dbReference>
<dbReference type="Pfam" id="PF00482">
    <property type="entry name" value="T2SSF"/>
    <property type="match status" value="1"/>
</dbReference>
<accession>A0ABS9TZ20</accession>
<evidence type="ECO:0000256" key="1">
    <source>
        <dbReference type="ARBA" id="ARBA00004651"/>
    </source>
</evidence>
<dbReference type="PANTHER" id="PTHR35007:SF3">
    <property type="entry name" value="POSSIBLE CONSERVED ALANINE RICH MEMBRANE PROTEIN"/>
    <property type="match status" value="1"/>
</dbReference>
<evidence type="ECO:0000256" key="3">
    <source>
        <dbReference type="ARBA" id="ARBA00022692"/>
    </source>
</evidence>
<keyword evidence="4 6" id="KW-1133">Transmembrane helix</keyword>
<feature type="domain" description="Type II secretion system protein GspF" evidence="7">
    <location>
        <begin position="111"/>
        <end position="236"/>
    </location>
</feature>
<gene>
    <name evidence="8" type="ORF">L0M17_06750</name>
</gene>
<dbReference type="EMBL" id="JAKZBV010000001">
    <property type="protein sequence ID" value="MCH6469687.1"/>
    <property type="molecule type" value="Genomic_DNA"/>
</dbReference>
<organism evidence="8 9">
    <name type="scientific">Sinomonas terrae</name>
    <dbReference type="NCBI Taxonomy" id="2908838"/>
    <lineage>
        <taxon>Bacteria</taxon>
        <taxon>Bacillati</taxon>
        <taxon>Actinomycetota</taxon>
        <taxon>Actinomycetes</taxon>
        <taxon>Micrococcales</taxon>
        <taxon>Micrococcaceae</taxon>
        <taxon>Sinomonas</taxon>
    </lineage>
</organism>
<evidence type="ECO:0000256" key="6">
    <source>
        <dbReference type="SAM" id="Phobius"/>
    </source>
</evidence>
<name>A0ABS9TZ20_9MICC</name>
<keyword evidence="9" id="KW-1185">Reference proteome</keyword>
<evidence type="ECO:0000313" key="9">
    <source>
        <dbReference type="Proteomes" id="UP001202922"/>
    </source>
</evidence>
<keyword evidence="3 6" id="KW-0812">Transmembrane</keyword>
<feature type="transmembrane region" description="Helical" evidence="6">
    <location>
        <begin position="45"/>
        <end position="68"/>
    </location>
</feature>
<feature type="transmembrane region" description="Helical" evidence="6">
    <location>
        <begin position="6"/>
        <end position="24"/>
    </location>
</feature>
<keyword evidence="2" id="KW-1003">Cell membrane</keyword>
<feature type="transmembrane region" description="Helical" evidence="6">
    <location>
        <begin position="250"/>
        <end position="270"/>
    </location>
</feature>
<feature type="transmembrane region" description="Helical" evidence="6">
    <location>
        <begin position="74"/>
        <end position="94"/>
    </location>
</feature>
<keyword evidence="5 6" id="KW-0472">Membrane</keyword>
<feature type="transmembrane region" description="Helical" evidence="6">
    <location>
        <begin position="217"/>
        <end position="238"/>
    </location>
</feature>
<comment type="subcellular location">
    <subcellularLocation>
        <location evidence="1">Cell membrane</location>
        <topology evidence="1">Multi-pass membrane protein</topology>
    </subcellularLocation>
</comment>
<evidence type="ECO:0000313" key="8">
    <source>
        <dbReference type="EMBL" id="MCH6469687.1"/>
    </source>
</evidence>
<dbReference type="InterPro" id="IPR018076">
    <property type="entry name" value="T2SS_GspF_dom"/>
</dbReference>
<evidence type="ECO:0000259" key="7">
    <source>
        <dbReference type="Pfam" id="PF00482"/>
    </source>
</evidence>
<proteinExistence type="predicted"/>
<comment type="caution">
    <text evidence="8">The sequence shown here is derived from an EMBL/GenBank/DDBJ whole genome shotgun (WGS) entry which is preliminary data.</text>
</comment>
<dbReference type="RefSeq" id="WP_241053104.1">
    <property type="nucleotide sequence ID" value="NZ_JAKZBV010000001.1"/>
</dbReference>
<protein>
    <submittedName>
        <fullName evidence="8">Type II secretion system F family protein</fullName>
    </submittedName>
</protein>
<evidence type="ECO:0000256" key="4">
    <source>
        <dbReference type="ARBA" id="ARBA00022989"/>
    </source>
</evidence>
<evidence type="ECO:0000256" key="5">
    <source>
        <dbReference type="ARBA" id="ARBA00023136"/>
    </source>
</evidence>
<evidence type="ECO:0000256" key="2">
    <source>
        <dbReference type="ARBA" id="ARBA00022475"/>
    </source>
</evidence>
<dbReference type="PANTHER" id="PTHR35007">
    <property type="entry name" value="INTEGRAL MEMBRANE PROTEIN-RELATED"/>
    <property type="match status" value="1"/>
</dbReference>
<sequence>MAPAVGLIGGLGLFLVWWACWEPPRSKTRSEKPGRFERALRQAGIGNVSPVRLAAASVAFGTLVTIVVASATAWPIGLCFGAFALGTPLTLVLWQAKRRARALREVWPDAVDHLRSAIRAGLSLPEALMQLGEKGPEILRPVFVAFAADFRSGGSFGDSLSRLKDQLADPTADRIVEALRLTRDVGGSDLGRLLSTLGECLRENLRTRSELEARQSWTVNGARLAVAAPWVVLLLLAARPEAMAAYARPAGLVVLGGGLIVSFVCYRLMLRIGALPPEERVLR</sequence>